<dbReference type="Proteomes" id="UP001107558">
    <property type="component" value="Chromosome 2"/>
</dbReference>
<keyword evidence="4" id="KW-0866">Nonsense-mediated mRNA decay</keyword>
<comment type="subcellular location">
    <subcellularLocation>
        <location evidence="2">Cytoplasm</location>
    </subcellularLocation>
    <subcellularLocation>
        <location evidence="1">Nucleus</location>
    </subcellularLocation>
</comment>
<dbReference type="GO" id="GO:0005697">
    <property type="term" value="C:telomerase holoenzyme complex"/>
    <property type="evidence" value="ECO:0007669"/>
    <property type="project" value="TreeGrafter"/>
</dbReference>
<dbReference type="EMBL" id="JADBJN010000002">
    <property type="protein sequence ID" value="KAG5675291.1"/>
    <property type="molecule type" value="Genomic_DNA"/>
</dbReference>
<dbReference type="SMART" id="SM00670">
    <property type="entry name" value="PINc"/>
    <property type="match status" value="1"/>
</dbReference>
<dbReference type="Pfam" id="PF10373">
    <property type="entry name" value="EST1_DNA_bind"/>
    <property type="match status" value="1"/>
</dbReference>
<proteinExistence type="predicted"/>
<dbReference type="Gene3D" id="3.40.50.1010">
    <property type="entry name" value="5'-nuclease"/>
    <property type="match status" value="1"/>
</dbReference>
<evidence type="ECO:0000256" key="5">
    <source>
        <dbReference type="ARBA" id="ARBA00023242"/>
    </source>
</evidence>
<comment type="caution">
    <text evidence="8">The sequence shown here is derived from an EMBL/GenBank/DDBJ whole genome shotgun (WGS) entry which is preliminary data.</text>
</comment>
<evidence type="ECO:0000256" key="4">
    <source>
        <dbReference type="ARBA" id="ARBA00023161"/>
    </source>
</evidence>
<feature type="compositionally biased region" description="Polar residues" evidence="6">
    <location>
        <begin position="425"/>
        <end position="455"/>
    </location>
</feature>
<dbReference type="GO" id="GO:0005737">
    <property type="term" value="C:cytoplasm"/>
    <property type="evidence" value="ECO:0007669"/>
    <property type="project" value="UniProtKB-SubCell"/>
</dbReference>
<organism evidence="8 9">
    <name type="scientific">Polypedilum vanderplanki</name>
    <name type="common">Sleeping chironomid midge</name>
    <dbReference type="NCBI Taxonomy" id="319348"/>
    <lineage>
        <taxon>Eukaryota</taxon>
        <taxon>Metazoa</taxon>
        <taxon>Ecdysozoa</taxon>
        <taxon>Arthropoda</taxon>
        <taxon>Hexapoda</taxon>
        <taxon>Insecta</taxon>
        <taxon>Pterygota</taxon>
        <taxon>Neoptera</taxon>
        <taxon>Endopterygota</taxon>
        <taxon>Diptera</taxon>
        <taxon>Nematocera</taxon>
        <taxon>Chironomoidea</taxon>
        <taxon>Chironomidae</taxon>
        <taxon>Chironominae</taxon>
        <taxon>Polypedilum</taxon>
        <taxon>Polypedilum</taxon>
    </lineage>
</organism>
<dbReference type="FunFam" id="3.40.50.1010:FF:000033">
    <property type="entry name" value="Blast:Protein SMG5"/>
    <property type="match status" value="1"/>
</dbReference>
<dbReference type="GO" id="GO:0000184">
    <property type="term" value="P:nuclear-transcribed mRNA catabolic process, nonsense-mediated decay"/>
    <property type="evidence" value="ECO:0007669"/>
    <property type="project" value="UniProtKB-KW"/>
</dbReference>
<dbReference type="InterPro" id="IPR019458">
    <property type="entry name" value="Est1-like_N"/>
</dbReference>
<evidence type="ECO:0000313" key="8">
    <source>
        <dbReference type="EMBL" id="KAG5675291.1"/>
    </source>
</evidence>
<dbReference type="InterPro" id="IPR002716">
    <property type="entry name" value="PIN_dom"/>
</dbReference>
<dbReference type="PANTHER" id="PTHR15696:SF7">
    <property type="entry name" value="NONSENSE-MEDIATED MRNA DECAY FACTOR"/>
    <property type="match status" value="1"/>
</dbReference>
<dbReference type="InterPro" id="IPR011990">
    <property type="entry name" value="TPR-like_helical_dom_sf"/>
</dbReference>
<dbReference type="InterPro" id="IPR045153">
    <property type="entry name" value="Est1/Ebs1-like"/>
</dbReference>
<dbReference type="SUPFAM" id="SSF48452">
    <property type="entry name" value="TPR-like"/>
    <property type="match status" value="1"/>
</dbReference>
<evidence type="ECO:0000259" key="7">
    <source>
        <dbReference type="SMART" id="SM00670"/>
    </source>
</evidence>
<evidence type="ECO:0000256" key="3">
    <source>
        <dbReference type="ARBA" id="ARBA00022490"/>
    </source>
</evidence>
<evidence type="ECO:0000313" key="9">
    <source>
        <dbReference type="Proteomes" id="UP001107558"/>
    </source>
</evidence>
<feature type="compositionally biased region" description="Basic and acidic residues" evidence="6">
    <location>
        <begin position="774"/>
        <end position="790"/>
    </location>
</feature>
<dbReference type="Pfam" id="PF13638">
    <property type="entry name" value="PIN_4"/>
    <property type="match status" value="1"/>
</dbReference>
<reference evidence="8" key="1">
    <citation type="submission" date="2021-03" db="EMBL/GenBank/DDBJ databases">
        <title>Chromosome level genome of the anhydrobiotic midge Polypedilum vanderplanki.</title>
        <authorList>
            <person name="Yoshida Y."/>
            <person name="Kikawada T."/>
            <person name="Gusev O."/>
        </authorList>
    </citation>
    <scope>NUCLEOTIDE SEQUENCE</scope>
    <source>
        <strain evidence="8">NIAS01</strain>
        <tissue evidence="8">Whole body or cell culture</tissue>
    </source>
</reference>
<keyword evidence="3" id="KW-0963">Cytoplasm</keyword>
<feature type="region of interest" description="Disordered" evidence="6">
    <location>
        <begin position="403"/>
        <end position="519"/>
    </location>
</feature>
<sequence>MENSELKAKTKNVYQIIKALDEHKQTSKTISSLFSDIGVEVLRKKLVILIESILLEDFETIGKKTRDILWRKMYYDPISTSKKLWKKSERELTDSEATVLYEFIKSGIKHYKTLILKFEDIFNLDIRYIIDFSIIANGADPFEKRSEKEIYTVNETNHAIETIHNFLISLGDLHRYCIEFKFAEREKFLACGNKQLAASYYIEAFKLNPKVGMPHNQLGTLLSGENYEIDSIFHYLYSLCSPIPVELSEANVSKIFQQNNEMLVTIEPSCDGFNIRDFMMQVILLIDIFFYDKEIVDFNSICFSVLLNFKDYLIKCNRNSQSDVTFQLTSIFMLCLLKLKRNNSPKVQCLNAFLVAFCAKIVDIVIEKIDDYIAEHKNENLEFVEEYNRKYYEFDKQIKRARDINRNQKSKQFGESLKDSGIEKNGSSNSQKDGSGSNRMSNESKVTMSQSSGKSQPGDIKIVKRPQPQQSNANNNHRRRRKRRGFTESTSSDESETESLFSEDNSDVESMNSDFDSYDEDDFHVKMRFSSDEDSEEDDDDDDILIESEEIVYKKNEETPNQLTFHEENSDDIIVEEEKIVFQEEQPDEEIAKMLKMKYKKKYTKVDPNLILEFSKIHEGWMKSLKILFDWLHLDNETIESCYRSNPEFIGKIIRLMNFINIDIFTRKIYFDRSMIKFKNVREDLRYIFDNRHQIATTEDIIFKKNVIFEELQQTIDWNLNYKLQITPEEDVILRIFKMIDFGFHLIKIKKFNYNFCARSRVFIEKTNRRRSRKTSDDSRRKFKNEERGNRRERKRNRRRKRREERKLRNSESDRFERLSIKTHSQGSQEIEEFPSIEKSNQCSVRKGYLSNKIAEREKSEAEKKEMMGKLGKLWLKNEVQTLESRSKPVNTNMTPFLMLDTNALTDYLYVVKALVKTKKFIVLIPKAVLQDIDGLKKNKESARNAIKWLETEFQKGNRFLRTQRDSEILQMPYLKVPSKLEREDAVFMNIVPFANFIVSNNTSDCGSDLPILTLLTGENLDTKKSSTTSNINQIGILQSIPVKYDQIYRFFSKYKKK</sequence>
<evidence type="ECO:0000256" key="2">
    <source>
        <dbReference type="ARBA" id="ARBA00004496"/>
    </source>
</evidence>
<dbReference type="InterPro" id="IPR018834">
    <property type="entry name" value="DNA/RNA-bd_Est1-type"/>
</dbReference>
<dbReference type="PANTHER" id="PTHR15696">
    <property type="entry name" value="SMG-7 SUPPRESSOR WITH MORPHOLOGICAL EFFECT ON GENITALIA PROTEIN 7"/>
    <property type="match status" value="1"/>
</dbReference>
<dbReference type="Gene3D" id="1.25.40.10">
    <property type="entry name" value="Tetratricopeptide repeat domain"/>
    <property type="match status" value="1"/>
</dbReference>
<feature type="domain" description="PIN" evidence="7">
    <location>
        <begin position="896"/>
        <end position="1007"/>
    </location>
</feature>
<gene>
    <name evidence="8" type="ORF">PVAND_005203</name>
</gene>
<dbReference type="GO" id="GO:0042162">
    <property type="term" value="F:telomeric DNA binding"/>
    <property type="evidence" value="ECO:0007669"/>
    <property type="project" value="TreeGrafter"/>
</dbReference>
<dbReference type="CDD" id="cd09884">
    <property type="entry name" value="PIN_Smg5-like"/>
    <property type="match status" value="1"/>
</dbReference>
<accession>A0A9J6C0F2</accession>
<evidence type="ECO:0000256" key="6">
    <source>
        <dbReference type="SAM" id="MobiDB-lite"/>
    </source>
</evidence>
<evidence type="ECO:0000256" key="1">
    <source>
        <dbReference type="ARBA" id="ARBA00004123"/>
    </source>
</evidence>
<feature type="compositionally biased region" description="Basic residues" evidence="6">
    <location>
        <begin position="791"/>
        <end position="804"/>
    </location>
</feature>
<keyword evidence="9" id="KW-1185">Reference proteome</keyword>
<name>A0A9J6C0F2_POLVA</name>
<feature type="compositionally biased region" description="Basic and acidic residues" evidence="6">
    <location>
        <begin position="805"/>
        <end position="820"/>
    </location>
</feature>
<dbReference type="GO" id="GO:0070034">
    <property type="term" value="F:telomerase RNA binding"/>
    <property type="evidence" value="ECO:0007669"/>
    <property type="project" value="TreeGrafter"/>
</dbReference>
<dbReference type="AlphaFoldDB" id="A0A9J6C0F2"/>
<feature type="region of interest" description="Disordered" evidence="6">
    <location>
        <begin position="768"/>
        <end position="834"/>
    </location>
</feature>
<dbReference type="Pfam" id="PF10374">
    <property type="entry name" value="EST1"/>
    <property type="match status" value="1"/>
</dbReference>
<dbReference type="OrthoDB" id="5920073at2759"/>
<protein>
    <recommendedName>
        <fullName evidence="7">PIN domain-containing protein</fullName>
    </recommendedName>
</protein>
<keyword evidence="5" id="KW-0539">Nucleus</keyword>